<dbReference type="PANTHER" id="PTHR44520">
    <property type="entry name" value="RESPONSE REGULATOR RCP1-RELATED"/>
    <property type="match status" value="1"/>
</dbReference>
<feature type="modified residue" description="4-aspartylphosphate" evidence="1">
    <location>
        <position position="68"/>
    </location>
</feature>
<gene>
    <name evidence="3" type="ORF">GRX03_03335</name>
</gene>
<dbReference type="Proteomes" id="UP000466535">
    <property type="component" value="Unassembled WGS sequence"/>
</dbReference>
<organism evidence="3 4">
    <name type="scientific">Halovenus carboxidivorans</name>
    <dbReference type="NCBI Taxonomy" id="2692199"/>
    <lineage>
        <taxon>Archaea</taxon>
        <taxon>Methanobacteriati</taxon>
        <taxon>Methanobacteriota</taxon>
        <taxon>Stenosarchaea group</taxon>
        <taxon>Halobacteria</taxon>
        <taxon>Halobacteriales</taxon>
        <taxon>Haloarculaceae</taxon>
        <taxon>Halovenus</taxon>
    </lineage>
</organism>
<dbReference type="EMBL" id="WUUT01000001">
    <property type="protein sequence ID" value="MXR50642.1"/>
    <property type="molecule type" value="Genomic_DNA"/>
</dbReference>
<sequence>MGSQEREPIEILLAEDNPGDVKLTRKALDQGDLLNNLHVVNDGVEAMKFLKSEGEYADTPMPDLLLLDLNMPKKDGRQVMEDMEADPELSRIPVVVLTSSEAEEDVVRSYELSANAYLTKPVDFDGFVEIIGHLENFWFEVVKMPPK</sequence>
<dbReference type="InterPro" id="IPR052893">
    <property type="entry name" value="TCS_response_regulator"/>
</dbReference>
<comment type="caution">
    <text evidence="3">The sequence shown here is derived from an EMBL/GenBank/DDBJ whole genome shotgun (WGS) entry which is preliminary data.</text>
</comment>
<feature type="domain" description="Response regulatory" evidence="2">
    <location>
        <begin position="10"/>
        <end position="135"/>
    </location>
</feature>
<proteinExistence type="predicted"/>
<dbReference type="Gene3D" id="3.40.50.2300">
    <property type="match status" value="1"/>
</dbReference>
<evidence type="ECO:0000313" key="3">
    <source>
        <dbReference type="EMBL" id="MXR50642.1"/>
    </source>
</evidence>
<dbReference type="CDD" id="cd17557">
    <property type="entry name" value="REC_Rcp-like"/>
    <property type="match status" value="1"/>
</dbReference>
<name>A0A6B0T5P3_9EURY</name>
<evidence type="ECO:0000259" key="2">
    <source>
        <dbReference type="PROSITE" id="PS50110"/>
    </source>
</evidence>
<dbReference type="GO" id="GO:0000160">
    <property type="term" value="P:phosphorelay signal transduction system"/>
    <property type="evidence" value="ECO:0007669"/>
    <property type="project" value="InterPro"/>
</dbReference>
<dbReference type="InterPro" id="IPR011006">
    <property type="entry name" value="CheY-like_superfamily"/>
</dbReference>
<dbReference type="RefSeq" id="WP_368277927.1">
    <property type="nucleotide sequence ID" value="NZ_WUUT01000001.1"/>
</dbReference>
<evidence type="ECO:0000313" key="4">
    <source>
        <dbReference type="Proteomes" id="UP000466535"/>
    </source>
</evidence>
<dbReference type="Pfam" id="PF00072">
    <property type="entry name" value="Response_reg"/>
    <property type="match status" value="1"/>
</dbReference>
<dbReference type="InterPro" id="IPR001789">
    <property type="entry name" value="Sig_transdc_resp-reg_receiver"/>
</dbReference>
<dbReference type="AlphaFoldDB" id="A0A6B0T5P3"/>
<protein>
    <submittedName>
        <fullName evidence="3">Response regulator</fullName>
    </submittedName>
</protein>
<dbReference type="SMART" id="SM00448">
    <property type="entry name" value="REC"/>
    <property type="match status" value="1"/>
</dbReference>
<accession>A0A6B0T5P3</accession>
<keyword evidence="4" id="KW-1185">Reference proteome</keyword>
<keyword evidence="1" id="KW-0597">Phosphoprotein</keyword>
<dbReference type="SUPFAM" id="SSF52172">
    <property type="entry name" value="CheY-like"/>
    <property type="match status" value="1"/>
</dbReference>
<dbReference type="PANTHER" id="PTHR44520:SF2">
    <property type="entry name" value="RESPONSE REGULATOR RCP1"/>
    <property type="match status" value="1"/>
</dbReference>
<dbReference type="PROSITE" id="PS50110">
    <property type="entry name" value="RESPONSE_REGULATORY"/>
    <property type="match status" value="1"/>
</dbReference>
<evidence type="ECO:0000256" key="1">
    <source>
        <dbReference type="PROSITE-ProRule" id="PRU00169"/>
    </source>
</evidence>
<reference evidence="3 4" key="1">
    <citation type="submission" date="2019-12" db="EMBL/GenBank/DDBJ databases">
        <title>Isolation and characterization of three novel carbon monoxide-oxidizing members of Halobacteria from salione crusts and soils.</title>
        <authorList>
            <person name="Myers M.R."/>
            <person name="King G.M."/>
        </authorList>
    </citation>
    <scope>NUCLEOTIDE SEQUENCE [LARGE SCALE GENOMIC DNA]</scope>
    <source>
        <strain evidence="3 4">WSH3</strain>
    </source>
</reference>